<keyword evidence="10" id="KW-1185">Reference proteome</keyword>
<keyword evidence="5 7" id="KW-0574">Periplasm</keyword>
<dbReference type="RefSeq" id="WP_080916258.1">
    <property type="nucleotide sequence ID" value="NZ_CANMJJ010000005.1"/>
</dbReference>
<dbReference type="InterPro" id="IPR017585">
    <property type="entry name" value="SAF_FlgA"/>
</dbReference>
<feature type="domain" description="SAF" evidence="8">
    <location>
        <begin position="118"/>
        <end position="180"/>
    </location>
</feature>
<dbReference type="Gene3D" id="2.30.30.760">
    <property type="match status" value="1"/>
</dbReference>
<keyword evidence="9" id="KW-0969">Cilium</keyword>
<keyword evidence="9" id="KW-0966">Cell projection</keyword>
<keyword evidence="7" id="KW-1005">Bacterial flagellum biogenesis</keyword>
<comment type="function">
    <text evidence="6 7">Involved in the assembly process of the P-ring formation. It may associate with FlgF on the rod constituting a structure essential for the P-ring assembly or may act as a modulator protein for the P-ring assembly.</text>
</comment>
<dbReference type="Pfam" id="PF13144">
    <property type="entry name" value="ChapFlgA"/>
    <property type="match status" value="1"/>
</dbReference>
<dbReference type="Pfam" id="PF17656">
    <property type="entry name" value="ChapFlgA_N"/>
    <property type="match status" value="1"/>
</dbReference>
<evidence type="ECO:0000313" key="9">
    <source>
        <dbReference type="EMBL" id="ARD23240.1"/>
    </source>
</evidence>
<dbReference type="InterPro" id="IPR013974">
    <property type="entry name" value="SAF"/>
</dbReference>
<evidence type="ECO:0000256" key="2">
    <source>
        <dbReference type="ARBA" id="ARBA00010474"/>
    </source>
</evidence>
<dbReference type="CDD" id="cd11614">
    <property type="entry name" value="SAF_CpaB_FlgA_like"/>
    <property type="match status" value="1"/>
</dbReference>
<proteinExistence type="inferred from homology"/>
<evidence type="ECO:0000256" key="3">
    <source>
        <dbReference type="ARBA" id="ARBA00014754"/>
    </source>
</evidence>
<dbReference type="InterPro" id="IPR041231">
    <property type="entry name" value="FlgA_N"/>
</dbReference>
<dbReference type="SMART" id="SM00858">
    <property type="entry name" value="SAF"/>
    <property type="match status" value="1"/>
</dbReference>
<keyword evidence="9" id="KW-0282">Flagellum</keyword>
<dbReference type="Gene3D" id="3.90.1210.10">
    <property type="entry name" value="Antifreeze-like/N-acetylneuraminic acid synthase C-terminal domain"/>
    <property type="match status" value="1"/>
</dbReference>
<evidence type="ECO:0000259" key="8">
    <source>
        <dbReference type="SMART" id="SM00858"/>
    </source>
</evidence>
<dbReference type="Proteomes" id="UP000191820">
    <property type="component" value="Chromosome"/>
</dbReference>
<protein>
    <recommendedName>
        <fullName evidence="3 7">Flagella basal body P-ring formation protein FlgA</fullName>
    </recommendedName>
</protein>
<evidence type="ECO:0000256" key="5">
    <source>
        <dbReference type="ARBA" id="ARBA00022764"/>
    </source>
</evidence>
<dbReference type="EMBL" id="CP020472">
    <property type="protein sequence ID" value="ARD23240.1"/>
    <property type="molecule type" value="Genomic_DNA"/>
</dbReference>
<reference evidence="9 10" key="1">
    <citation type="submission" date="2017-03" db="EMBL/GenBank/DDBJ databases">
        <title>Genome sequencing of Shewanella japonica KCTC 22435.</title>
        <authorList>
            <person name="Kim K.M."/>
        </authorList>
    </citation>
    <scope>NUCLEOTIDE SEQUENCE [LARGE SCALE GENOMIC DNA]</scope>
    <source>
        <strain evidence="9 10">KCTC 22435</strain>
    </source>
</reference>
<evidence type="ECO:0000256" key="7">
    <source>
        <dbReference type="RuleBase" id="RU362063"/>
    </source>
</evidence>
<dbReference type="PANTHER" id="PTHR36307">
    <property type="entry name" value="FLAGELLA BASAL BODY P-RING FORMATION PROTEIN FLGA"/>
    <property type="match status" value="1"/>
</dbReference>
<feature type="signal peptide" evidence="7">
    <location>
        <begin position="1"/>
        <end position="20"/>
    </location>
</feature>
<dbReference type="InterPro" id="IPR039246">
    <property type="entry name" value="Flagellar_FlgA"/>
</dbReference>
<accession>A0ABM6JN44</accession>
<feature type="chain" id="PRO_5044978025" description="Flagella basal body P-ring formation protein FlgA" evidence="7">
    <location>
        <begin position="21"/>
        <end position="240"/>
    </location>
</feature>
<dbReference type="PANTHER" id="PTHR36307:SF1">
    <property type="entry name" value="FLAGELLA BASAL BODY P-RING FORMATION PROTEIN FLGA"/>
    <property type="match status" value="1"/>
</dbReference>
<comment type="similarity">
    <text evidence="2 7">Belongs to the FlgA family.</text>
</comment>
<sequence>MKKNTLLLLLILCIHLPVFASEQSTITYTLSTITELAKETVAKKIATSPNANPNAKVNIIPQSLEGRLTPPACYPPLSVAMASDRPINRTNTVKISCISPDYDYPWQMYLSVKVEVMYPVVTAIGIIEKGELITPEAIEINYVDQHSIRGQFFSDTSNIIGTRSKRRVAAKAPLLNNNLCFVCKGDSVSIYAKTNSFEIKTAGEALRDGNIGDAIRVRNANSNRRLDVIVTGVGEVEVRM</sequence>
<gene>
    <name evidence="9" type="ORF">SJ2017_2962</name>
</gene>
<evidence type="ECO:0000256" key="6">
    <source>
        <dbReference type="ARBA" id="ARBA00025643"/>
    </source>
</evidence>
<organism evidence="9 10">
    <name type="scientific">Shewanella japonica</name>
    <dbReference type="NCBI Taxonomy" id="93973"/>
    <lineage>
        <taxon>Bacteria</taxon>
        <taxon>Pseudomonadati</taxon>
        <taxon>Pseudomonadota</taxon>
        <taxon>Gammaproteobacteria</taxon>
        <taxon>Alteromonadales</taxon>
        <taxon>Shewanellaceae</taxon>
        <taxon>Shewanella</taxon>
    </lineage>
</organism>
<evidence type="ECO:0000256" key="1">
    <source>
        <dbReference type="ARBA" id="ARBA00004418"/>
    </source>
</evidence>
<keyword evidence="4 7" id="KW-0732">Signal</keyword>
<name>A0ABM6JN44_9GAMM</name>
<dbReference type="NCBIfam" id="TIGR03170">
    <property type="entry name" value="flgA_cterm"/>
    <property type="match status" value="1"/>
</dbReference>
<evidence type="ECO:0000313" key="10">
    <source>
        <dbReference type="Proteomes" id="UP000191820"/>
    </source>
</evidence>
<evidence type="ECO:0000256" key="4">
    <source>
        <dbReference type="ARBA" id="ARBA00022729"/>
    </source>
</evidence>
<comment type="subcellular location">
    <subcellularLocation>
        <location evidence="1 7">Periplasm</location>
    </subcellularLocation>
</comment>